<gene>
    <name evidence="1" type="ORF">FMEXI_13378</name>
</gene>
<protein>
    <submittedName>
        <fullName evidence="1">Uncharacterized protein</fullName>
    </submittedName>
</protein>
<proteinExistence type="predicted"/>
<sequence length="183" mass="20428">MSIAQPTNYATASSNVFSCETESGPSIATLAEGLVLDDVKTLFRDNVESLYDLWVPMAQKSMLPFVMASDNPRIVQELHNLVQEAASTNSSNSRVASVQLTRLMSHLESRVKHDRRSRKVVLKRRADSIVTDMFASALGSSSGEPVARHRAFWDRRLHKRRALIAGPAPVLLVFYTEKAERIM</sequence>
<name>A0A8H5MHW8_9HYPO</name>
<keyword evidence="2" id="KW-1185">Reference proteome</keyword>
<evidence type="ECO:0000313" key="2">
    <source>
        <dbReference type="Proteomes" id="UP000522262"/>
    </source>
</evidence>
<accession>A0A8H5MHW8</accession>
<evidence type="ECO:0000313" key="1">
    <source>
        <dbReference type="EMBL" id="KAF5530706.1"/>
    </source>
</evidence>
<organism evidence="1 2">
    <name type="scientific">Fusarium mexicanum</name>
    <dbReference type="NCBI Taxonomy" id="751941"/>
    <lineage>
        <taxon>Eukaryota</taxon>
        <taxon>Fungi</taxon>
        <taxon>Dikarya</taxon>
        <taxon>Ascomycota</taxon>
        <taxon>Pezizomycotina</taxon>
        <taxon>Sordariomycetes</taxon>
        <taxon>Hypocreomycetidae</taxon>
        <taxon>Hypocreales</taxon>
        <taxon>Nectriaceae</taxon>
        <taxon>Fusarium</taxon>
        <taxon>Fusarium fujikuroi species complex</taxon>
    </lineage>
</organism>
<dbReference type="AlphaFoldDB" id="A0A8H5MHW8"/>
<comment type="caution">
    <text evidence="1">The sequence shown here is derived from an EMBL/GenBank/DDBJ whole genome shotgun (WGS) entry which is preliminary data.</text>
</comment>
<dbReference type="Proteomes" id="UP000522262">
    <property type="component" value="Unassembled WGS sequence"/>
</dbReference>
<reference evidence="1 2" key="1">
    <citation type="submission" date="2020-05" db="EMBL/GenBank/DDBJ databases">
        <title>Identification and distribution of gene clusters putatively required for synthesis of sphingolipid metabolism inhibitors in phylogenetically diverse species of the filamentous fungus Fusarium.</title>
        <authorList>
            <person name="Kim H.-S."/>
            <person name="Busman M."/>
            <person name="Brown D.W."/>
            <person name="Divon H."/>
            <person name="Uhlig S."/>
            <person name="Proctor R.H."/>
        </authorList>
    </citation>
    <scope>NUCLEOTIDE SEQUENCE [LARGE SCALE GENOMIC DNA]</scope>
    <source>
        <strain evidence="1 2">NRRL 53147</strain>
    </source>
</reference>
<dbReference type="EMBL" id="JAAOAM010000460">
    <property type="protein sequence ID" value="KAF5530706.1"/>
    <property type="molecule type" value="Genomic_DNA"/>
</dbReference>